<evidence type="ECO:0000313" key="8">
    <source>
        <dbReference type="EMBL" id="XDK34937.1"/>
    </source>
</evidence>
<dbReference type="InterPro" id="IPR025700">
    <property type="entry name" value="Lys/Orn_oxygenase"/>
</dbReference>
<evidence type="ECO:0000256" key="5">
    <source>
        <dbReference type="ARBA" id="ARBA00022827"/>
    </source>
</evidence>
<dbReference type="RefSeq" id="WP_274071174.1">
    <property type="nucleotide sequence ID" value="NZ_CP162607.1"/>
</dbReference>
<protein>
    <submittedName>
        <fullName evidence="8">SidA/IucD/PvdA family monooxygenase</fullName>
    </submittedName>
</protein>
<proteinExistence type="inferred from homology"/>
<dbReference type="SUPFAM" id="SSF51905">
    <property type="entry name" value="FAD/NAD(P)-binding domain"/>
    <property type="match status" value="1"/>
</dbReference>
<evidence type="ECO:0000256" key="4">
    <source>
        <dbReference type="ARBA" id="ARBA00022630"/>
    </source>
</evidence>
<comment type="pathway">
    <text evidence="2">Siderophore biosynthesis.</text>
</comment>
<keyword evidence="6" id="KW-0521">NADP</keyword>
<keyword evidence="7" id="KW-0560">Oxidoreductase</keyword>
<evidence type="ECO:0000256" key="1">
    <source>
        <dbReference type="ARBA" id="ARBA00001974"/>
    </source>
</evidence>
<dbReference type="Gene3D" id="3.50.50.60">
    <property type="entry name" value="FAD/NAD(P)-binding domain"/>
    <property type="match status" value="1"/>
</dbReference>
<gene>
    <name evidence="8" type="ORF">AB4Y39_14540</name>
</gene>
<dbReference type="InterPro" id="IPR036188">
    <property type="entry name" value="FAD/NAD-bd_sf"/>
</dbReference>
<dbReference type="PANTHER" id="PTHR42802">
    <property type="entry name" value="MONOOXYGENASE"/>
    <property type="match status" value="1"/>
</dbReference>
<evidence type="ECO:0000256" key="6">
    <source>
        <dbReference type="ARBA" id="ARBA00022857"/>
    </source>
</evidence>
<evidence type="ECO:0000256" key="2">
    <source>
        <dbReference type="ARBA" id="ARBA00004924"/>
    </source>
</evidence>
<name>A0AB39HSI4_9PSED</name>
<keyword evidence="8" id="KW-0503">Monooxygenase</keyword>
<keyword evidence="4" id="KW-0285">Flavoprotein</keyword>
<dbReference type="EMBL" id="CP162607">
    <property type="protein sequence ID" value="XDK34937.1"/>
    <property type="molecule type" value="Genomic_DNA"/>
</dbReference>
<sequence length="435" mass="48443">MNHATTSSHYIDTLCIGFGPAGLALACVYDEEFTAQGGTGWRSFLALEKAASCAWHPNLLLSNTDINHHVYRDLVTPRNPQSPYSFAMYLKEKNRLFKFGLLGRPASRFEWSDYMTWVAGKLKDYVRYDHAVQAIEPILKDGQLSGFRVQGDGFTYESRKLILSNGSSPNVPAVFREHMGSHVFHASEYLDRLKAFNGDIPKRWLVLGSGQSAGEVIADLIAKKDDIHVVSVHRSIGFKVAQLGQFPNLVFLPENIEYFKGLDSEGRERFFNHVKSTNYSGIDVDESQHLYSVIYEDEIVGKERLKMAVNSELLTLVRTDEGYHVTLRDSFTGALSEYVVDAIALGTGYQQPMVPGLLKPLEDYLVKDAQGGLQVDGQYKVALRNSDGVQIYVNGLSERTHGISDGQSFSAVAFRAGVIFESLQASVVVPFDYSI</sequence>
<organism evidence="8">
    <name type="scientific">Pseudomonas sp. Hg7Tf</name>
    <dbReference type="NCBI Taxonomy" id="3236988"/>
    <lineage>
        <taxon>Bacteria</taxon>
        <taxon>Pseudomonadati</taxon>
        <taxon>Pseudomonadota</taxon>
        <taxon>Gammaproteobacteria</taxon>
        <taxon>Pseudomonadales</taxon>
        <taxon>Pseudomonadaceae</taxon>
        <taxon>Pseudomonas</taxon>
    </lineage>
</organism>
<dbReference type="Pfam" id="PF13434">
    <property type="entry name" value="Lys_Orn_oxgnase"/>
    <property type="match status" value="1"/>
</dbReference>
<dbReference type="GO" id="GO:0004497">
    <property type="term" value="F:monooxygenase activity"/>
    <property type="evidence" value="ECO:0007669"/>
    <property type="project" value="UniProtKB-KW"/>
</dbReference>
<comment type="similarity">
    <text evidence="3">Belongs to the lysine N(6)-hydroxylase/L-ornithine N(5)-oxygenase family.</text>
</comment>
<evidence type="ECO:0000256" key="3">
    <source>
        <dbReference type="ARBA" id="ARBA00007588"/>
    </source>
</evidence>
<comment type="cofactor">
    <cofactor evidence="1">
        <name>FAD</name>
        <dbReference type="ChEBI" id="CHEBI:57692"/>
    </cofactor>
</comment>
<evidence type="ECO:0000256" key="7">
    <source>
        <dbReference type="ARBA" id="ARBA00023002"/>
    </source>
</evidence>
<keyword evidence="5" id="KW-0274">FAD</keyword>
<accession>A0AB39HSI4</accession>
<reference evidence="8" key="1">
    <citation type="submission" date="2024-07" db="EMBL/GenBank/DDBJ databases">
        <title>Identification and characteristics of a novel species of coltsfoot's symbiotic bacteria.</title>
        <authorList>
            <person name="Juszczyk A."/>
            <person name="Jasielczuk I."/>
            <person name="Gurgul A."/>
            <person name="Rogala M."/>
            <person name="Kowalczyk A."/>
            <person name="Szmatola T."/>
            <person name="Kosecka-Strojek M."/>
            <person name="Arent Z."/>
            <person name="Latowski D."/>
        </authorList>
    </citation>
    <scope>NUCLEOTIDE SEQUENCE</scope>
    <source>
        <strain evidence="8">Hg7Tf</strain>
    </source>
</reference>
<dbReference type="AlphaFoldDB" id="A0AB39HSI4"/>
<dbReference type="PANTHER" id="PTHR42802:SF1">
    <property type="entry name" value="L-ORNITHINE N(5)-MONOOXYGENASE"/>
    <property type="match status" value="1"/>
</dbReference>